<dbReference type="EMBL" id="CP032568">
    <property type="protein sequence ID" value="AYF78372.1"/>
    <property type="molecule type" value="Genomic_DNA"/>
</dbReference>
<organism evidence="1 2">
    <name type="scientific">Nocardia yunnanensis</name>
    <dbReference type="NCBI Taxonomy" id="2382165"/>
    <lineage>
        <taxon>Bacteria</taxon>
        <taxon>Bacillati</taxon>
        <taxon>Actinomycetota</taxon>
        <taxon>Actinomycetes</taxon>
        <taxon>Mycobacteriales</taxon>
        <taxon>Nocardiaceae</taxon>
        <taxon>Nocardia</taxon>
    </lineage>
</organism>
<dbReference type="AlphaFoldDB" id="A0A386ZKI3"/>
<sequence>MVSFQRSVDNGAGGFGPDAFFLVLTFEYFGQRCVVFFYDFDEAGDQDVKASNFGFCGDQLFIIWVRTMQYDVNWRIRIQWSTGVTSGEAVMDNDGRPFEVSPAGPGSHFCTATGNSWAPGYNPSGSKGTS</sequence>
<dbReference type="KEGG" id="nyu:D7D52_36165"/>
<accession>A0A386ZKI3</accession>
<dbReference type="Proteomes" id="UP000267164">
    <property type="component" value="Chromosome"/>
</dbReference>
<dbReference type="RefSeq" id="WP_120743455.1">
    <property type="nucleotide sequence ID" value="NZ_CP032568.1"/>
</dbReference>
<name>A0A386ZKI3_9NOCA</name>
<gene>
    <name evidence="1" type="ORF">D7D52_36165</name>
</gene>
<evidence type="ECO:0000313" key="2">
    <source>
        <dbReference type="Proteomes" id="UP000267164"/>
    </source>
</evidence>
<evidence type="ECO:0000313" key="1">
    <source>
        <dbReference type="EMBL" id="AYF78372.1"/>
    </source>
</evidence>
<reference evidence="1 2" key="1">
    <citation type="submission" date="2018-09" db="EMBL/GenBank/DDBJ databases">
        <title>Nocardia yunnanensis sp. nov., an actinomycete isolated from a soil sample.</title>
        <authorList>
            <person name="Zhang J."/>
        </authorList>
    </citation>
    <scope>NUCLEOTIDE SEQUENCE [LARGE SCALE GENOMIC DNA]</scope>
    <source>
        <strain evidence="1 2">CFHS0054</strain>
    </source>
</reference>
<dbReference type="OrthoDB" id="3359627at2"/>
<proteinExistence type="predicted"/>
<protein>
    <submittedName>
        <fullName evidence="1">Uncharacterized protein</fullName>
    </submittedName>
</protein>
<keyword evidence="2" id="KW-1185">Reference proteome</keyword>